<dbReference type="Proteomes" id="UP001148018">
    <property type="component" value="Unassembled WGS sequence"/>
</dbReference>
<evidence type="ECO:0000256" key="1">
    <source>
        <dbReference type="SAM" id="MobiDB-lite"/>
    </source>
</evidence>
<reference evidence="2" key="1">
    <citation type="submission" date="2022-07" db="EMBL/GenBank/DDBJ databases">
        <title>Chromosome-level genome of Muraenolepis orangiensis.</title>
        <authorList>
            <person name="Kim J."/>
        </authorList>
    </citation>
    <scope>NUCLEOTIDE SEQUENCE</scope>
    <source>
        <strain evidence="2">KU_S4_2022</strain>
        <tissue evidence="2">Muscle</tissue>
    </source>
</reference>
<comment type="caution">
    <text evidence="2">The sequence shown here is derived from an EMBL/GenBank/DDBJ whole genome shotgun (WGS) entry which is preliminary data.</text>
</comment>
<evidence type="ECO:0000313" key="2">
    <source>
        <dbReference type="EMBL" id="KAJ3607237.1"/>
    </source>
</evidence>
<feature type="region of interest" description="Disordered" evidence="1">
    <location>
        <begin position="183"/>
        <end position="209"/>
    </location>
</feature>
<dbReference type="AlphaFoldDB" id="A0A9Q0EFP6"/>
<accession>A0A9Q0EFP6</accession>
<name>A0A9Q0EFP6_9TELE</name>
<evidence type="ECO:0000313" key="3">
    <source>
        <dbReference type="Proteomes" id="UP001148018"/>
    </source>
</evidence>
<keyword evidence="3" id="KW-1185">Reference proteome</keyword>
<organism evidence="2 3">
    <name type="scientific">Muraenolepis orangiensis</name>
    <name type="common">Patagonian moray cod</name>
    <dbReference type="NCBI Taxonomy" id="630683"/>
    <lineage>
        <taxon>Eukaryota</taxon>
        <taxon>Metazoa</taxon>
        <taxon>Chordata</taxon>
        <taxon>Craniata</taxon>
        <taxon>Vertebrata</taxon>
        <taxon>Euteleostomi</taxon>
        <taxon>Actinopterygii</taxon>
        <taxon>Neopterygii</taxon>
        <taxon>Teleostei</taxon>
        <taxon>Neoteleostei</taxon>
        <taxon>Acanthomorphata</taxon>
        <taxon>Zeiogadaria</taxon>
        <taxon>Gadariae</taxon>
        <taxon>Gadiformes</taxon>
        <taxon>Muraenolepidoidei</taxon>
        <taxon>Muraenolepididae</taxon>
        <taxon>Muraenolepis</taxon>
    </lineage>
</organism>
<gene>
    <name evidence="2" type="ORF">NHX12_026749</name>
</gene>
<feature type="region of interest" description="Disordered" evidence="1">
    <location>
        <begin position="126"/>
        <end position="149"/>
    </location>
</feature>
<protein>
    <submittedName>
        <fullName evidence="2">Uncharacterized protein</fullName>
    </submittedName>
</protein>
<sequence>MDSYFLRLDFLPLAPLDFLSLEPLDFLSLEPLDFLPLAPLDFLSLAPLDFLPLAPLDFLSLAPLDFLSLEPLDFLPLESLDGLSYVAPWLMSLQGWCVLNRRGVSSEPVCSGPVWYFSTQTQKELHKKRVPRERGQSRPSPRAASRHHRRGFQLTQEHGTSFCQRSLVDILDISLTKETTSWEERFRSSPADLGRSPQVEERPNAAPLL</sequence>
<proteinExistence type="predicted"/>
<dbReference type="EMBL" id="JANIIK010000042">
    <property type="protein sequence ID" value="KAJ3607237.1"/>
    <property type="molecule type" value="Genomic_DNA"/>
</dbReference>